<evidence type="ECO:0000313" key="4">
    <source>
        <dbReference type="EMBL" id="CEL67789.1"/>
    </source>
</evidence>
<sequence>MRLREHGGTPPALLAATLFKIVFLSSLTLFSEVASRSDYTHVCSVGTEEVHAAANSTINFQCGPMLTLAPEASSNMVYRGTSCKEKAELSWLIPGAELFSADAQYMRKRSQNQTHSSVYTLRIGDSPAEEVQICYRCKASQINAIYGEAWGDDPVDRGHITTDTLCKMVIRVAAAPKTPAAAFVANLGRSLSVGLAFLTGLCF</sequence>
<dbReference type="InParanoid" id="F0VJ85"/>
<dbReference type="EMBL" id="FR823390">
    <property type="protein sequence ID" value="CBZ53796.1"/>
    <property type="molecule type" value="Genomic_DNA"/>
</dbReference>
<dbReference type="GeneID" id="13443364"/>
<dbReference type="GO" id="GO:0016020">
    <property type="term" value="C:membrane"/>
    <property type="evidence" value="ECO:0007669"/>
    <property type="project" value="InterPro"/>
</dbReference>
<dbReference type="Pfam" id="PF04092">
    <property type="entry name" value="SAG"/>
    <property type="match status" value="1"/>
</dbReference>
<proteinExistence type="predicted"/>
<protein>
    <submittedName>
        <fullName evidence="3">SRS domain-containing protein</fullName>
    </submittedName>
</protein>
<feature type="domain" description="SRS" evidence="2">
    <location>
        <begin position="53"/>
        <end position="171"/>
    </location>
</feature>
<dbReference type="OMA" id="YSHVCNF"/>
<feature type="signal peptide" evidence="1">
    <location>
        <begin position="1"/>
        <end position="35"/>
    </location>
</feature>
<name>F0VJ85_NEOCL</name>
<keyword evidence="5" id="KW-1185">Reference proteome</keyword>
<evidence type="ECO:0000256" key="1">
    <source>
        <dbReference type="SAM" id="SignalP"/>
    </source>
</evidence>
<feature type="chain" id="PRO_5007655321" evidence="1">
    <location>
        <begin position="36"/>
        <end position="203"/>
    </location>
</feature>
<dbReference type="InterPro" id="IPR036755">
    <property type="entry name" value="SRS_dom_sf"/>
</dbReference>
<evidence type="ECO:0000313" key="3">
    <source>
        <dbReference type="EMBL" id="CBZ53796.1"/>
    </source>
</evidence>
<dbReference type="InterPro" id="IPR007226">
    <property type="entry name" value="SRS_dom"/>
</dbReference>
<reference evidence="5" key="3">
    <citation type="journal article" date="2012" name="PLoS Pathog.">
        <title>Comparative genomics of the apicomplexan parasites Toxoplasma gondii and Neospora caninum: Coccidia differing in host range and transmission strategy.</title>
        <authorList>
            <person name="Reid A.J."/>
            <person name="Vermont S.J."/>
            <person name="Cotton J.A."/>
            <person name="Harris D."/>
            <person name="Hill-Cawthorne G.A."/>
            <person name="Konen-Waisman S."/>
            <person name="Latham S.M."/>
            <person name="Mourier T."/>
            <person name="Norton R."/>
            <person name="Quail M.A."/>
            <person name="Sanders M."/>
            <person name="Shanmugam D."/>
            <person name="Sohal A."/>
            <person name="Wasmuth J.D."/>
            <person name="Brunk B."/>
            <person name="Grigg M.E."/>
            <person name="Howard J.C."/>
            <person name="Parkinson J."/>
            <person name="Roos D.S."/>
            <person name="Trees A.J."/>
            <person name="Berriman M."/>
            <person name="Pain A."/>
            <person name="Wastling J.M."/>
        </authorList>
    </citation>
    <scope>NUCLEOTIDE SEQUENCE [LARGE SCALE GENOMIC DNA]</scope>
    <source>
        <strain evidence="5">Liverpool</strain>
    </source>
</reference>
<keyword evidence="1" id="KW-0732">Signal</keyword>
<reference evidence="3" key="2">
    <citation type="submission" date="2011-03" db="EMBL/GenBank/DDBJ databases">
        <title>Comparative genomics and transcriptomics of Neospora caninum and Toxoplasma gondii.</title>
        <authorList>
            <person name="Reid A.J."/>
            <person name="Sohal A."/>
            <person name="Harris D."/>
            <person name="Quail M."/>
            <person name="Sanders M."/>
            <person name="Berriman M."/>
            <person name="Wastling J.M."/>
            <person name="Pain A."/>
        </authorList>
    </citation>
    <scope>NUCLEOTIDE SEQUENCE</scope>
    <source>
        <strain evidence="3">Liverpool</strain>
    </source>
</reference>
<dbReference type="AlphaFoldDB" id="F0VJ85"/>
<reference evidence="4" key="4">
    <citation type="journal article" date="2015" name="PLoS ONE">
        <title>Comprehensive Evaluation of Toxoplasma gondii VEG and Neospora caninum LIV Genomes with Tachyzoite Stage Transcriptome and Proteome Defines Novel Transcript Features.</title>
        <authorList>
            <person name="Ramaprasad A."/>
            <person name="Mourier T."/>
            <person name="Naeem R."/>
            <person name="Malas T.B."/>
            <person name="Moussa E."/>
            <person name="Panigrahi A."/>
            <person name="Vermont S.J."/>
            <person name="Otto T.D."/>
            <person name="Wastling J."/>
            <person name="Pain A."/>
        </authorList>
    </citation>
    <scope>NUCLEOTIDE SEQUENCE</scope>
    <source>
        <strain evidence="4">Liverpool</strain>
    </source>
</reference>
<dbReference type="eggNOG" id="ENOG502R08H">
    <property type="taxonomic scope" value="Eukaryota"/>
</dbReference>
<evidence type="ECO:0000313" key="5">
    <source>
        <dbReference type="Proteomes" id="UP000007494"/>
    </source>
</evidence>
<dbReference type="Proteomes" id="UP000007494">
    <property type="component" value="Chromosome VIII"/>
</dbReference>
<dbReference type="EMBL" id="LN714483">
    <property type="protein sequence ID" value="CEL67789.1"/>
    <property type="molecule type" value="Genomic_DNA"/>
</dbReference>
<dbReference type="Gene3D" id="2.60.40.1320">
    <property type="entry name" value="SRS domain"/>
    <property type="match status" value="1"/>
</dbReference>
<evidence type="ECO:0000259" key="2">
    <source>
        <dbReference type="Pfam" id="PF04092"/>
    </source>
</evidence>
<dbReference type="VEuPathDB" id="ToxoDB:NCLIV_035770"/>
<dbReference type="RefSeq" id="XP_003883828.1">
    <property type="nucleotide sequence ID" value="XM_003883779.1"/>
</dbReference>
<dbReference type="OrthoDB" id="328814at2759"/>
<gene>
    <name evidence="4" type="ORF">BN1204_035770</name>
    <name evidence="3" type="ORF">NCLIV_035770</name>
</gene>
<organism evidence="3 5">
    <name type="scientific">Neospora caninum (strain Liverpool)</name>
    <dbReference type="NCBI Taxonomy" id="572307"/>
    <lineage>
        <taxon>Eukaryota</taxon>
        <taxon>Sar</taxon>
        <taxon>Alveolata</taxon>
        <taxon>Apicomplexa</taxon>
        <taxon>Conoidasida</taxon>
        <taxon>Coccidia</taxon>
        <taxon>Eucoccidiorida</taxon>
        <taxon>Eimeriorina</taxon>
        <taxon>Sarcocystidae</taxon>
        <taxon>Neospora</taxon>
    </lineage>
</organism>
<accession>F0VJ85</accession>
<reference evidence="3" key="1">
    <citation type="submission" date="2011-02" db="EMBL/GenBank/DDBJ databases">
        <authorList>
            <person name="Aslett M."/>
        </authorList>
    </citation>
    <scope>NUCLEOTIDE SEQUENCE</scope>
    <source>
        <strain evidence="3">Liverpool</strain>
    </source>
</reference>